<feature type="transmembrane region" description="Helical" evidence="12">
    <location>
        <begin position="808"/>
        <end position="829"/>
    </location>
</feature>
<evidence type="ECO:0000256" key="5">
    <source>
        <dbReference type="ARBA" id="ARBA00022692"/>
    </source>
</evidence>
<protein>
    <submittedName>
        <fullName evidence="13">Putative diacylglycerol acyltransferase</fullName>
    </submittedName>
</protein>
<reference evidence="13" key="1">
    <citation type="journal article" date="2012" name="Proc. Natl. Acad. Sci. U.S.A.">
        <title>Antigenic diversity is generated by distinct evolutionary mechanisms in African trypanosome species.</title>
        <authorList>
            <person name="Jackson A.P."/>
            <person name="Berry A."/>
            <person name="Aslett M."/>
            <person name="Allison H.C."/>
            <person name="Burton P."/>
            <person name="Vavrova-Anderson J."/>
            <person name="Brown R."/>
            <person name="Browne H."/>
            <person name="Corton N."/>
            <person name="Hauser H."/>
            <person name="Gamble J."/>
            <person name="Gilderthorp R."/>
            <person name="Marcello L."/>
            <person name="McQuillan J."/>
            <person name="Otto T.D."/>
            <person name="Quail M.A."/>
            <person name="Sanders M.J."/>
            <person name="van Tonder A."/>
            <person name="Ginger M.L."/>
            <person name="Field M.C."/>
            <person name="Barry J.D."/>
            <person name="Hertz-Fowler C."/>
            <person name="Berriman M."/>
        </authorList>
    </citation>
    <scope>NUCLEOTIDE SEQUENCE</scope>
    <source>
        <strain evidence="13">Y486</strain>
    </source>
</reference>
<feature type="transmembrane region" description="Helical" evidence="12">
    <location>
        <begin position="118"/>
        <end position="138"/>
    </location>
</feature>
<feature type="transmembrane region" description="Helical" evidence="12">
    <location>
        <begin position="349"/>
        <end position="371"/>
    </location>
</feature>
<evidence type="ECO:0000256" key="1">
    <source>
        <dbReference type="ARBA" id="ARBA00004477"/>
    </source>
</evidence>
<feature type="transmembrane region" description="Helical" evidence="12">
    <location>
        <begin position="880"/>
        <end position="898"/>
    </location>
</feature>
<proteinExistence type="inferred from homology"/>
<dbReference type="InterPro" id="IPR007130">
    <property type="entry name" value="DAGAT"/>
</dbReference>
<feature type="compositionally biased region" description="Low complexity" evidence="11">
    <location>
        <begin position="1"/>
        <end position="15"/>
    </location>
</feature>
<dbReference type="PANTHER" id="PTHR12317">
    <property type="entry name" value="DIACYLGLYCEROL O-ACYLTRANSFERASE"/>
    <property type="match status" value="1"/>
</dbReference>
<evidence type="ECO:0000256" key="11">
    <source>
        <dbReference type="SAM" id="MobiDB-lite"/>
    </source>
</evidence>
<evidence type="ECO:0000256" key="6">
    <source>
        <dbReference type="ARBA" id="ARBA00022824"/>
    </source>
</evidence>
<keyword evidence="10 13" id="KW-0012">Acyltransferase</keyword>
<feature type="transmembrane region" description="Helical" evidence="12">
    <location>
        <begin position="1002"/>
        <end position="1031"/>
    </location>
</feature>
<evidence type="ECO:0000256" key="12">
    <source>
        <dbReference type="SAM" id="Phobius"/>
    </source>
</evidence>
<gene>
    <name evidence="13" type="ORF">TVY486_1102230</name>
</gene>
<evidence type="ECO:0000256" key="10">
    <source>
        <dbReference type="ARBA" id="ARBA00023315"/>
    </source>
</evidence>
<keyword evidence="5 12" id="KW-0812">Transmembrane</keyword>
<feature type="transmembrane region" description="Helical" evidence="12">
    <location>
        <begin position="849"/>
        <end position="868"/>
    </location>
</feature>
<comment type="similarity">
    <text evidence="2">Belongs to the diacylglycerol acyltransferase family.</text>
</comment>
<keyword evidence="7 12" id="KW-1133">Transmembrane helix</keyword>
<evidence type="ECO:0000256" key="3">
    <source>
        <dbReference type="ARBA" id="ARBA00022516"/>
    </source>
</evidence>
<feature type="transmembrane region" description="Helical" evidence="12">
    <location>
        <begin position="519"/>
        <end position="544"/>
    </location>
</feature>
<feature type="transmembrane region" description="Helical" evidence="12">
    <location>
        <begin position="426"/>
        <end position="446"/>
    </location>
</feature>
<evidence type="ECO:0000256" key="2">
    <source>
        <dbReference type="ARBA" id="ARBA00005420"/>
    </source>
</evidence>
<accession>G0UAA5</accession>
<feature type="transmembrane region" description="Helical" evidence="12">
    <location>
        <begin position="458"/>
        <end position="478"/>
    </location>
</feature>
<feature type="transmembrane region" description="Helical" evidence="12">
    <location>
        <begin position="1080"/>
        <end position="1106"/>
    </location>
</feature>
<evidence type="ECO:0000256" key="8">
    <source>
        <dbReference type="ARBA" id="ARBA00023098"/>
    </source>
</evidence>
<feature type="transmembrane region" description="Helical" evidence="12">
    <location>
        <begin position="150"/>
        <end position="175"/>
    </location>
</feature>
<evidence type="ECO:0000256" key="9">
    <source>
        <dbReference type="ARBA" id="ARBA00023136"/>
    </source>
</evidence>
<dbReference type="Pfam" id="PF03982">
    <property type="entry name" value="DAGAT"/>
    <property type="match status" value="1"/>
</dbReference>
<feature type="transmembrane region" description="Helical" evidence="12">
    <location>
        <begin position="236"/>
        <end position="256"/>
    </location>
</feature>
<dbReference type="GO" id="GO:0006629">
    <property type="term" value="P:lipid metabolic process"/>
    <property type="evidence" value="ECO:0007669"/>
    <property type="project" value="UniProtKB-KW"/>
</dbReference>
<feature type="transmembrane region" description="Helical" evidence="12">
    <location>
        <begin position="210"/>
        <end position="230"/>
    </location>
</feature>
<feature type="transmembrane region" description="Helical" evidence="12">
    <location>
        <begin position="1113"/>
        <end position="1146"/>
    </location>
</feature>
<feature type="transmembrane region" description="Helical" evidence="12">
    <location>
        <begin position="1161"/>
        <end position="1180"/>
    </location>
</feature>
<evidence type="ECO:0000256" key="4">
    <source>
        <dbReference type="ARBA" id="ARBA00022679"/>
    </source>
</evidence>
<feature type="transmembrane region" description="Helical" evidence="12">
    <location>
        <begin position="277"/>
        <end position="297"/>
    </location>
</feature>
<evidence type="ECO:0000313" key="13">
    <source>
        <dbReference type="EMBL" id="CCC52738.1"/>
    </source>
</evidence>
<name>G0UAA5_TRYVY</name>
<keyword evidence="8" id="KW-0443">Lipid metabolism</keyword>
<keyword evidence="4 13" id="KW-0808">Transferase</keyword>
<feature type="transmembrane region" description="Helical" evidence="12">
    <location>
        <begin position="75"/>
        <end position="97"/>
    </location>
</feature>
<sequence length="1500" mass="165330">MPGASTSRSRNSVSSHTPRHGEAQHSERVATSPSLIVVQAVRLVLIILWFIFVTGALLLNIVADVFQSETSVFPLVQTAMAGVGLNVVSAVITMLVGKLTVRGFRFYQPFTNTWPFQVLQVIGYVTLTCSTMALFIYIELLGTTSPTYRYGVLSVLGLSSACSNVALMLSLRFFVPKRRTSTGKNTEHNKDGRRPKMWWGNLSASPNSEICIVFLFCIVIFLGSAAAESYPYLRRAVALVCGGLLMLGLLITHLAVGCWRAPGYKPVAPIRGDLKMTVVQVAAWFLAVASALCYIVLFKIGMNAPPSLAILTGLSSIMSLCIFLLHVGMRRFSAFTGNEISLLTERGPLVLTSMSIFLVLAVLATVLLLALFQHRMGTQLKQGLVMCQYLFSLFTFILAPCTHLLGRMAFTEDYELWVTSKSPTEFVAVQCVGWLCFSVALFFAVLQATESHHCQFVIIQSSFAALSQWLIHVSLCVLGEERKEGTQRSNTTVTIPPSSEAIRANAAERREGGARQEEAHFFLGTILNAEMTIAVVLALVGLLLRAIADVATANRRELDTALHIPVNSFIGLSTVLFVIAVPLAHISCRDRISPWQPFVGCPGYVAMQSIGWLMYALCILCAVTNSFSEGGRSFMSPFSGNQYVFLEFFAEGVLLALPLLCIFIGSIFETQSYGWRRCRDEKRRRAAKELCELLQNVVHERETLAQARAMLRTVMGHRWTELDEWGDLPPAGGCDETTQIRQRAARQIAGILCVSSTLVFLAATFLARQQPALTLVCDVTGTIVAATSCAFVHLVYGKFVHGGSGWSPYSVGATGVLCVTAQLAILFSIARFDPTPRPKSVLERNAEGILAIIAIIGSFAFAVVNENFAHGNSSGKSSSLLSIVVSALSAAFAVPLGLLSLKRHTEGSIGCRILLFDHTVREEESDNESNISTSSLVSSFVLSRSLTSTASLSQGTLPHLAEQTQRAGGESSIPAIDPSFNTDPMTSGRGAWTNNRKAIANWMHVACFAFGILLTFLWTLFAPVTFLYVLFYYDYSGPTMLHLIFVSLRYLHITFAIIVLVSLFIPRSGKRYFSLCKRAYHAYVVMTIYSIPAIVSITVFSLPILLQTMGAKAFALTVTIVSCLSTVPQIHLIVTIGNVCILGYFLHYHLNTCLWRGTEQFSLWNLSIDVVLEAFWLLYIKRYRGNPHITGRLFSSRARALFRQYVSPAMEGYFSLHLIVDKGTVKPLGSTGRHQAAAGMEKCCVNHRNSREQYIYSFHPHGIFPGSALWVPMTKQWEKMVGTNAENIITTHGADVMFFVPFLRDFLMSLGALSVSRKSIESTLKQGNSPVIVTGGQAEMLVQRGSDEEMHLVTYHSGFLRLAMQHRVPLVPIICFAEHNVLLNVYLPKIQRYFVKKIGFPLPMLPYGRWYLPFPQARPLTVVVGRPIYPVAGGDVAENNNHVREYGARYFEALQSLFFKYRVVAGYPNMSLVLHDRDGTRVLSQPEESAGATNVTGGAM</sequence>
<feature type="transmembrane region" description="Helical" evidence="12">
    <location>
        <begin position="383"/>
        <end position="405"/>
    </location>
</feature>
<dbReference type="GO" id="GO:0008374">
    <property type="term" value="F:O-acyltransferase activity"/>
    <property type="evidence" value="ECO:0007669"/>
    <property type="project" value="InterPro"/>
</dbReference>
<evidence type="ECO:0000256" key="7">
    <source>
        <dbReference type="ARBA" id="ARBA00022989"/>
    </source>
</evidence>
<organism evidence="13">
    <name type="scientific">Trypanosoma vivax (strain Y486)</name>
    <dbReference type="NCBI Taxonomy" id="1055687"/>
    <lineage>
        <taxon>Eukaryota</taxon>
        <taxon>Discoba</taxon>
        <taxon>Euglenozoa</taxon>
        <taxon>Kinetoplastea</taxon>
        <taxon>Metakinetoplastina</taxon>
        <taxon>Trypanosomatida</taxon>
        <taxon>Trypanosomatidae</taxon>
        <taxon>Trypanosoma</taxon>
        <taxon>Duttonella</taxon>
    </lineage>
</organism>
<feature type="transmembrane region" description="Helical" evidence="12">
    <location>
        <begin position="1043"/>
        <end position="1065"/>
    </location>
</feature>
<feature type="transmembrane region" description="Helical" evidence="12">
    <location>
        <begin position="773"/>
        <end position="796"/>
    </location>
</feature>
<feature type="transmembrane region" description="Helical" evidence="12">
    <location>
        <begin position="605"/>
        <end position="628"/>
    </location>
</feature>
<feature type="region of interest" description="Disordered" evidence="11">
    <location>
        <begin position="1"/>
        <end position="26"/>
    </location>
</feature>
<dbReference type="GO" id="GO:0005789">
    <property type="term" value="C:endoplasmic reticulum membrane"/>
    <property type="evidence" value="ECO:0007669"/>
    <property type="project" value="UniProtKB-SubCell"/>
</dbReference>
<keyword evidence="3" id="KW-0444">Lipid biosynthesis</keyword>
<comment type="subcellular location">
    <subcellularLocation>
        <location evidence="1">Endoplasmic reticulum membrane</location>
        <topology evidence="1">Multi-pass membrane protein</topology>
    </subcellularLocation>
</comment>
<feature type="transmembrane region" description="Helical" evidence="12">
    <location>
        <begin position="748"/>
        <end position="767"/>
    </location>
</feature>
<keyword evidence="9 12" id="KW-0472">Membrane</keyword>
<keyword evidence="6" id="KW-0256">Endoplasmic reticulum</keyword>
<feature type="transmembrane region" description="Helical" evidence="12">
    <location>
        <begin position="309"/>
        <end position="328"/>
    </location>
</feature>
<dbReference type="PANTHER" id="PTHR12317:SF34">
    <property type="entry name" value="ACYLTRANSFERASE"/>
    <property type="match status" value="1"/>
</dbReference>
<feature type="transmembrane region" description="Helical" evidence="12">
    <location>
        <begin position="43"/>
        <end position="63"/>
    </location>
</feature>
<feature type="transmembrane region" description="Helical" evidence="12">
    <location>
        <begin position="648"/>
        <end position="668"/>
    </location>
</feature>
<feature type="transmembrane region" description="Helical" evidence="12">
    <location>
        <begin position="564"/>
        <end position="584"/>
    </location>
</feature>
<dbReference type="CDD" id="cd07987">
    <property type="entry name" value="LPLAT_MGAT-like"/>
    <property type="match status" value="1"/>
</dbReference>
<dbReference type="EMBL" id="HE573027">
    <property type="protein sequence ID" value="CCC52738.1"/>
    <property type="molecule type" value="Genomic_DNA"/>
</dbReference>
<dbReference type="VEuPathDB" id="TriTrypDB:TvY486_1102230"/>